<dbReference type="EMBL" id="JBHULD010000025">
    <property type="protein sequence ID" value="MFD2556678.1"/>
    <property type="molecule type" value="Genomic_DNA"/>
</dbReference>
<dbReference type="Pfam" id="PF04773">
    <property type="entry name" value="FecR"/>
    <property type="match status" value="1"/>
</dbReference>
<dbReference type="Gene3D" id="3.55.50.30">
    <property type="match status" value="1"/>
</dbReference>
<gene>
    <name evidence="4" type="ORF">ACFSQW_19985</name>
</gene>
<dbReference type="Gene3D" id="2.60.120.1440">
    <property type="match status" value="1"/>
</dbReference>
<evidence type="ECO:0000259" key="3">
    <source>
        <dbReference type="Pfam" id="PF16344"/>
    </source>
</evidence>
<evidence type="ECO:0000313" key="4">
    <source>
        <dbReference type="EMBL" id="MFD2556678.1"/>
    </source>
</evidence>
<dbReference type="Pfam" id="PF16344">
    <property type="entry name" value="FecR_C"/>
    <property type="match status" value="1"/>
</dbReference>
<keyword evidence="1" id="KW-0472">Membrane</keyword>
<reference evidence="5" key="1">
    <citation type="journal article" date="2019" name="Int. J. Syst. Evol. Microbiol.">
        <title>The Global Catalogue of Microorganisms (GCM) 10K type strain sequencing project: providing services to taxonomists for standard genome sequencing and annotation.</title>
        <authorList>
            <consortium name="The Broad Institute Genomics Platform"/>
            <consortium name="The Broad Institute Genome Sequencing Center for Infectious Disease"/>
            <person name="Wu L."/>
            <person name="Ma J."/>
        </authorList>
    </citation>
    <scope>NUCLEOTIDE SEQUENCE [LARGE SCALE GENOMIC DNA]</scope>
    <source>
        <strain evidence="5">KCTC 52298</strain>
    </source>
</reference>
<dbReference type="InterPro" id="IPR012373">
    <property type="entry name" value="Ferrdict_sens_TM"/>
</dbReference>
<feature type="domain" description="Protein FecR C-terminal" evidence="3">
    <location>
        <begin position="307"/>
        <end position="375"/>
    </location>
</feature>
<evidence type="ECO:0000313" key="5">
    <source>
        <dbReference type="Proteomes" id="UP001597440"/>
    </source>
</evidence>
<accession>A0ABW5L970</accession>
<keyword evidence="5" id="KW-1185">Reference proteome</keyword>
<keyword evidence="1" id="KW-0812">Transmembrane</keyword>
<evidence type="ECO:0000259" key="2">
    <source>
        <dbReference type="Pfam" id="PF04773"/>
    </source>
</evidence>
<evidence type="ECO:0000256" key="1">
    <source>
        <dbReference type="SAM" id="Phobius"/>
    </source>
</evidence>
<dbReference type="PIRSF" id="PIRSF018266">
    <property type="entry name" value="FecR"/>
    <property type="match status" value="1"/>
</dbReference>
<dbReference type="Proteomes" id="UP001597440">
    <property type="component" value="Unassembled WGS sequence"/>
</dbReference>
<organism evidence="4 5">
    <name type="scientific">Sphingobacterium tabacisoli</name>
    <dbReference type="NCBI Taxonomy" id="2044855"/>
    <lineage>
        <taxon>Bacteria</taxon>
        <taxon>Pseudomonadati</taxon>
        <taxon>Bacteroidota</taxon>
        <taxon>Sphingobacteriia</taxon>
        <taxon>Sphingobacteriales</taxon>
        <taxon>Sphingobacteriaceae</taxon>
        <taxon>Sphingobacterium</taxon>
    </lineage>
</organism>
<comment type="caution">
    <text evidence="4">The sequence shown here is derived from an EMBL/GenBank/DDBJ whole genome shotgun (WGS) entry which is preliminary data.</text>
</comment>
<name>A0ABW5L970_9SPHI</name>
<dbReference type="PANTHER" id="PTHR30273">
    <property type="entry name" value="PERIPLASMIC SIGNAL SENSOR AND SIGMA FACTOR ACTIVATOR FECR-RELATED"/>
    <property type="match status" value="1"/>
</dbReference>
<keyword evidence="1" id="KW-1133">Transmembrane helix</keyword>
<dbReference type="InterPro" id="IPR032508">
    <property type="entry name" value="FecR_C"/>
</dbReference>
<sequence>MIDQDKFVELLSRYQRGDCTEQEKAVLESWLTFGHFDGPVYDDQVLDEKITRISDRLPLRKETSTRKIKLSRVIYIAASFAAIFIAVWVYNTRKNRGEMLLPTTTEIVAQIEPGKDQAFILLSDGRRVAVEDAESGLLALESGVKVTKSPSGEITYEVGISEKANPNTYNTIETPRGGQFRVNLPDGTKVWLNAASSLKFSTALSTVKERRIALNGEAYFEVTKDPDRPFIVKSGNQEVEVLGTKFNVSAYSEETNMKTTLVEGAVKVTSGSIKKQLKPDQQAIVSKSITIKPVVTEVELAWKNGDFNLESDDFRTVMRKISRWYDVEIEYDHSAPVDLELGGKIARSKSLASILRIMEATGDVRFKIEGRRIIVTK</sequence>
<dbReference type="PANTHER" id="PTHR30273:SF2">
    <property type="entry name" value="PROTEIN FECR"/>
    <property type="match status" value="1"/>
</dbReference>
<protein>
    <submittedName>
        <fullName evidence="4">FecR family protein</fullName>
    </submittedName>
</protein>
<proteinExistence type="predicted"/>
<dbReference type="RefSeq" id="WP_210354908.1">
    <property type="nucleotide sequence ID" value="NZ_JAEQMU010000002.1"/>
</dbReference>
<feature type="domain" description="FecR protein" evidence="2">
    <location>
        <begin position="171"/>
        <end position="267"/>
    </location>
</feature>
<dbReference type="InterPro" id="IPR006860">
    <property type="entry name" value="FecR"/>
</dbReference>
<feature type="transmembrane region" description="Helical" evidence="1">
    <location>
        <begin position="70"/>
        <end position="90"/>
    </location>
</feature>